<proteinExistence type="predicted"/>
<evidence type="ECO:0000313" key="1">
    <source>
        <dbReference type="EMBL" id="KLK92187.1"/>
    </source>
</evidence>
<reference evidence="1 2" key="1">
    <citation type="submission" date="2015-05" db="EMBL/GenBank/DDBJ databases">
        <title>Draft genome sequence of Microvirga vignae strain BR3299, a novel nitrogen fixing bacteria isolated from Brazil semi-aired region.</title>
        <authorList>
            <person name="Zilli J.E."/>
            <person name="Passos S.R."/>
            <person name="Leite J."/>
            <person name="Baldani J.I."/>
            <person name="Xavier G.R."/>
            <person name="Rumjaneck N.G."/>
            <person name="Simoes-Araujo J.L."/>
        </authorList>
    </citation>
    <scope>NUCLEOTIDE SEQUENCE [LARGE SCALE GENOMIC DNA]</scope>
    <source>
        <strain evidence="1 2">BR3299</strain>
    </source>
</reference>
<organism evidence="1 2">
    <name type="scientific">Microvirga vignae</name>
    <dbReference type="NCBI Taxonomy" id="1225564"/>
    <lineage>
        <taxon>Bacteria</taxon>
        <taxon>Pseudomonadati</taxon>
        <taxon>Pseudomonadota</taxon>
        <taxon>Alphaproteobacteria</taxon>
        <taxon>Hyphomicrobiales</taxon>
        <taxon>Methylobacteriaceae</taxon>
        <taxon>Microvirga</taxon>
    </lineage>
</organism>
<name>A0A0H1RHT7_9HYPH</name>
<protein>
    <submittedName>
        <fullName evidence="1">Uncharacterized protein</fullName>
    </submittedName>
</protein>
<dbReference type="AlphaFoldDB" id="A0A0H1RHT7"/>
<dbReference type="EMBL" id="LCYG01000040">
    <property type="protein sequence ID" value="KLK92187.1"/>
    <property type="molecule type" value="Genomic_DNA"/>
</dbReference>
<dbReference type="Proteomes" id="UP000035489">
    <property type="component" value="Unassembled WGS sequence"/>
</dbReference>
<comment type="caution">
    <text evidence="1">The sequence shown here is derived from an EMBL/GenBank/DDBJ whole genome shotgun (WGS) entry which is preliminary data.</text>
</comment>
<accession>A0A0H1RHT7</accession>
<sequence>MMQERGINIDPSIRPARRFQRMTAAYAAIKCFEVIRMIRRGHCILQQPGAAGKIRLVKPIFGLAA</sequence>
<gene>
    <name evidence="1" type="ORF">AA309_15860</name>
</gene>
<keyword evidence="2" id="KW-1185">Reference proteome</keyword>
<dbReference type="PATRIC" id="fig|1225564.3.peg.4255"/>
<evidence type="ECO:0000313" key="2">
    <source>
        <dbReference type="Proteomes" id="UP000035489"/>
    </source>
</evidence>